<dbReference type="Proteomes" id="UP000649151">
    <property type="component" value="Unassembled WGS sequence"/>
</dbReference>
<organism evidence="2 3">
    <name type="scientific">Clostridium facile</name>
    <dbReference type="NCBI Taxonomy" id="2763035"/>
    <lineage>
        <taxon>Bacteria</taxon>
        <taxon>Bacillati</taxon>
        <taxon>Bacillota</taxon>
        <taxon>Clostridia</taxon>
        <taxon>Eubacteriales</taxon>
        <taxon>Clostridiaceae</taxon>
        <taxon>Clostridium</taxon>
    </lineage>
</organism>
<name>A0ABR7IP99_9CLOT</name>
<reference evidence="2 3" key="1">
    <citation type="submission" date="2020-08" db="EMBL/GenBank/DDBJ databases">
        <title>Genome public.</title>
        <authorList>
            <person name="Liu C."/>
            <person name="Sun Q."/>
        </authorList>
    </citation>
    <scope>NUCLEOTIDE SEQUENCE [LARGE SCALE GENOMIC DNA]</scope>
    <source>
        <strain evidence="2 3">NSJ-27</strain>
    </source>
</reference>
<keyword evidence="3" id="KW-1185">Reference proteome</keyword>
<protein>
    <submittedName>
        <fullName evidence="2">ImmA/IrrE family metallo-endopeptidase</fullName>
    </submittedName>
</protein>
<dbReference type="PANTHER" id="PTHR43236:SF1">
    <property type="entry name" value="BLL7220 PROTEIN"/>
    <property type="match status" value="1"/>
</dbReference>
<evidence type="ECO:0000313" key="3">
    <source>
        <dbReference type="Proteomes" id="UP000649151"/>
    </source>
</evidence>
<evidence type="ECO:0000259" key="1">
    <source>
        <dbReference type="Pfam" id="PF06114"/>
    </source>
</evidence>
<dbReference type="InterPro" id="IPR052345">
    <property type="entry name" value="Rad_response_metalloprotease"/>
</dbReference>
<comment type="caution">
    <text evidence="2">The sequence shown here is derived from an EMBL/GenBank/DDBJ whole genome shotgun (WGS) entry which is preliminary data.</text>
</comment>
<sequence>MAYTKQRLYQDIERLRHKLSFTQQDYPLHLVEFCESHPSRVGVGKLAFTTPGLRGMAQVGGKKEDGTTEIDVILLNSNLSEPEQNFFCGHEMIHLYLHRGKLGKSFNCFDEIQPQQDGFIEWQANEGAAELLIPYRMLLPKIKEQSKNLTHWHKIFQLRIQLAEEFSVSQAVMELRLQSLRFEILQYLGGVPLEQIQILSQRQQAQQGICLPSLVDLEEQDFDHLLRLCAPTK</sequence>
<dbReference type="Pfam" id="PF06114">
    <property type="entry name" value="Peptidase_M78"/>
    <property type="match status" value="1"/>
</dbReference>
<gene>
    <name evidence="2" type="ORF">H8Z77_02750</name>
</gene>
<feature type="domain" description="IrrE N-terminal-like" evidence="1">
    <location>
        <begin position="61"/>
        <end position="177"/>
    </location>
</feature>
<dbReference type="EMBL" id="JACOQK010000001">
    <property type="protein sequence ID" value="MBC5786943.1"/>
    <property type="molecule type" value="Genomic_DNA"/>
</dbReference>
<dbReference type="PANTHER" id="PTHR43236">
    <property type="entry name" value="ANTITOXIN HIGA1"/>
    <property type="match status" value="1"/>
</dbReference>
<proteinExistence type="predicted"/>
<dbReference type="Gene3D" id="1.10.10.2910">
    <property type="match status" value="1"/>
</dbReference>
<dbReference type="InterPro" id="IPR010359">
    <property type="entry name" value="IrrE_HExxH"/>
</dbReference>
<dbReference type="RefSeq" id="WP_186996115.1">
    <property type="nucleotide sequence ID" value="NZ_JACOQK010000001.1"/>
</dbReference>
<evidence type="ECO:0000313" key="2">
    <source>
        <dbReference type="EMBL" id="MBC5786943.1"/>
    </source>
</evidence>
<accession>A0ABR7IP99</accession>